<dbReference type="PANTHER" id="PTHR45625:SF4">
    <property type="entry name" value="PEPTIDYLPROLYL ISOMERASE DOMAIN AND WD REPEAT-CONTAINING PROTEIN 1"/>
    <property type="match status" value="1"/>
</dbReference>
<dbReference type="InterPro" id="IPR029000">
    <property type="entry name" value="Cyclophilin-like_dom_sf"/>
</dbReference>
<dbReference type="PROSITE" id="PS50072">
    <property type="entry name" value="CSA_PPIASE_2"/>
    <property type="match status" value="1"/>
</dbReference>
<organism evidence="5 6">
    <name type="scientific">Leptonema illini</name>
    <dbReference type="NCBI Taxonomy" id="183"/>
    <lineage>
        <taxon>Bacteria</taxon>
        <taxon>Pseudomonadati</taxon>
        <taxon>Spirochaetota</taxon>
        <taxon>Spirochaetia</taxon>
        <taxon>Leptospirales</taxon>
        <taxon>Leptospiraceae</taxon>
        <taxon>Leptonema</taxon>
    </lineage>
</organism>
<comment type="function">
    <text evidence="3">PPIases accelerate the folding of proteins. It catalyzes the cis-trans isomerization of proline imidic peptide bonds in oligopeptides.</text>
</comment>
<dbReference type="EMBL" id="WBUI01000018">
    <property type="protein sequence ID" value="KAB2930707.1"/>
    <property type="molecule type" value="Genomic_DNA"/>
</dbReference>
<proteinExistence type="inferred from homology"/>
<keyword evidence="3" id="KW-0732">Signal</keyword>
<keyword evidence="2 3" id="KW-0413">Isomerase</keyword>
<dbReference type="InterPro" id="IPR044666">
    <property type="entry name" value="Cyclophilin_A-like"/>
</dbReference>
<evidence type="ECO:0000259" key="4">
    <source>
        <dbReference type="PROSITE" id="PS50072"/>
    </source>
</evidence>
<evidence type="ECO:0000313" key="5">
    <source>
        <dbReference type="EMBL" id="KAB2930707.1"/>
    </source>
</evidence>
<feature type="domain" description="PPIase cyclophilin-type" evidence="4">
    <location>
        <begin position="45"/>
        <end position="253"/>
    </location>
</feature>
<protein>
    <recommendedName>
        <fullName evidence="3">Peptidyl-prolyl cis-trans isomerase</fullName>
        <shortName evidence="3">PPIase</shortName>
        <ecNumber evidence="3">5.2.1.8</ecNumber>
    </recommendedName>
</protein>
<evidence type="ECO:0000256" key="2">
    <source>
        <dbReference type="ARBA" id="ARBA00023235"/>
    </source>
</evidence>
<keyword evidence="1 3" id="KW-0697">Rotamase</keyword>
<dbReference type="GO" id="GO:0003755">
    <property type="term" value="F:peptidyl-prolyl cis-trans isomerase activity"/>
    <property type="evidence" value="ECO:0007669"/>
    <property type="project" value="UniProtKB-UniRule"/>
</dbReference>
<dbReference type="CDD" id="cd00317">
    <property type="entry name" value="cyclophilin"/>
    <property type="match status" value="1"/>
</dbReference>
<feature type="signal peptide" evidence="3">
    <location>
        <begin position="1"/>
        <end position="24"/>
    </location>
</feature>
<dbReference type="Proteomes" id="UP000460298">
    <property type="component" value="Unassembled WGS sequence"/>
</dbReference>
<dbReference type="AlphaFoldDB" id="A0A833GZD6"/>
<evidence type="ECO:0000256" key="3">
    <source>
        <dbReference type="RuleBase" id="RU363019"/>
    </source>
</evidence>
<dbReference type="InterPro" id="IPR002130">
    <property type="entry name" value="Cyclophilin-type_PPIase_dom"/>
</dbReference>
<comment type="similarity">
    <text evidence="3">Belongs to the cyclophilin-type PPIase family.</text>
</comment>
<accession>A0A833GZD6</accession>
<feature type="chain" id="PRO_5033095756" description="Peptidyl-prolyl cis-trans isomerase" evidence="3">
    <location>
        <begin position="25"/>
        <end position="253"/>
    </location>
</feature>
<dbReference type="SUPFAM" id="SSF50891">
    <property type="entry name" value="Cyclophilin-like"/>
    <property type="match status" value="1"/>
</dbReference>
<name>A0A833GZD6_9LEPT</name>
<gene>
    <name evidence="5" type="ORF">F9K24_15845</name>
</gene>
<dbReference type="Gene3D" id="2.40.100.10">
    <property type="entry name" value="Cyclophilin-like"/>
    <property type="match status" value="2"/>
</dbReference>
<reference evidence="5 6" key="1">
    <citation type="submission" date="2019-10" db="EMBL/GenBank/DDBJ databases">
        <title>Extracellular Electron Transfer in a Candidatus Methanoperedens spp. Enrichment Culture.</title>
        <authorList>
            <person name="Berger S."/>
            <person name="Rangel Shaw D."/>
            <person name="Berben T."/>
            <person name="In 'T Zandt M."/>
            <person name="Frank J."/>
            <person name="Reimann J."/>
            <person name="Jetten M.S.M."/>
            <person name="Welte C.U."/>
        </authorList>
    </citation>
    <scope>NUCLEOTIDE SEQUENCE [LARGE SCALE GENOMIC DNA]</scope>
    <source>
        <strain evidence="5">SB12</strain>
    </source>
</reference>
<comment type="catalytic activity">
    <reaction evidence="3">
        <text>[protein]-peptidylproline (omega=180) = [protein]-peptidylproline (omega=0)</text>
        <dbReference type="Rhea" id="RHEA:16237"/>
        <dbReference type="Rhea" id="RHEA-COMP:10747"/>
        <dbReference type="Rhea" id="RHEA-COMP:10748"/>
        <dbReference type="ChEBI" id="CHEBI:83833"/>
        <dbReference type="ChEBI" id="CHEBI:83834"/>
        <dbReference type="EC" id="5.2.1.8"/>
    </reaction>
</comment>
<evidence type="ECO:0000256" key="1">
    <source>
        <dbReference type="ARBA" id="ARBA00023110"/>
    </source>
</evidence>
<comment type="caution">
    <text evidence="5">The sequence shown here is derived from an EMBL/GenBank/DDBJ whole genome shotgun (WGS) entry which is preliminary data.</text>
</comment>
<evidence type="ECO:0000313" key="6">
    <source>
        <dbReference type="Proteomes" id="UP000460298"/>
    </source>
</evidence>
<sequence>MFRHRSTALLAAFTLFLVALPACKGKAASVPDRKGLFAVISTDKGDLVVELLPEAAPKTVDNFVTLSKKGFYDGIIFHRVIPQFMAQTGDPQGTGTGGPGYKFEDEIDAAALGLDQVKAGEAPYYERQMMMAVIRKLGIEDEATFQQRRTEVEREARSLADKSVKEVLELNGYSFKSGLKSVPGKRGTLGMANSGPNTNGSQFFINQVETPHLNGLHTFFGQLEDKSFPVLDQIINAGNGNSKITGVEIVDKR</sequence>
<dbReference type="EC" id="5.2.1.8" evidence="3"/>
<dbReference type="Pfam" id="PF00160">
    <property type="entry name" value="Pro_isomerase"/>
    <property type="match status" value="1"/>
</dbReference>
<dbReference type="PANTHER" id="PTHR45625">
    <property type="entry name" value="PEPTIDYL-PROLYL CIS-TRANS ISOMERASE-RELATED"/>
    <property type="match status" value="1"/>
</dbReference>
<dbReference type="PRINTS" id="PR00153">
    <property type="entry name" value="CSAPPISMRASE"/>
</dbReference>